<feature type="region of interest" description="Disordered" evidence="1">
    <location>
        <begin position="196"/>
        <end position="235"/>
    </location>
</feature>
<dbReference type="KEGG" id="fmr:Fuma_03920"/>
<evidence type="ECO:0000256" key="1">
    <source>
        <dbReference type="SAM" id="MobiDB-lite"/>
    </source>
</evidence>
<proteinExistence type="predicted"/>
<protein>
    <recommendedName>
        <fullName evidence="4">DUF3604 domain-containing protein</fullName>
    </recommendedName>
</protein>
<dbReference type="STRING" id="1891926.Fuma_03920"/>
<dbReference type="RefSeq" id="WP_077025622.1">
    <property type="nucleotide sequence ID" value="NZ_CP017641.1"/>
</dbReference>
<name>A0A1P8WJQ5_9PLAN</name>
<evidence type="ECO:0000313" key="3">
    <source>
        <dbReference type="Proteomes" id="UP000187735"/>
    </source>
</evidence>
<dbReference type="Gene3D" id="3.20.20.140">
    <property type="entry name" value="Metal-dependent hydrolases"/>
    <property type="match status" value="1"/>
</dbReference>
<dbReference type="InterPro" id="IPR016195">
    <property type="entry name" value="Pol/histidinol_Pase-like"/>
</dbReference>
<evidence type="ECO:0008006" key="4">
    <source>
        <dbReference type="Google" id="ProtNLM"/>
    </source>
</evidence>
<dbReference type="Proteomes" id="UP000187735">
    <property type="component" value="Chromosome"/>
</dbReference>
<accession>A0A1P8WJQ5</accession>
<gene>
    <name evidence="2" type="ORF">Fuma_03920</name>
</gene>
<organism evidence="2 3">
    <name type="scientific">Fuerstiella marisgermanici</name>
    <dbReference type="NCBI Taxonomy" id="1891926"/>
    <lineage>
        <taxon>Bacteria</taxon>
        <taxon>Pseudomonadati</taxon>
        <taxon>Planctomycetota</taxon>
        <taxon>Planctomycetia</taxon>
        <taxon>Planctomycetales</taxon>
        <taxon>Planctomycetaceae</taxon>
        <taxon>Fuerstiella</taxon>
    </lineage>
</organism>
<dbReference type="EMBL" id="CP017641">
    <property type="protein sequence ID" value="APZ94294.1"/>
    <property type="molecule type" value="Genomic_DNA"/>
</dbReference>
<reference evidence="2 3" key="1">
    <citation type="journal article" date="2016" name="Front. Microbiol.">
        <title>Fuerstia marisgermanicae gen. nov., sp. nov., an Unusual Member of the Phylum Planctomycetes from the German Wadden Sea.</title>
        <authorList>
            <person name="Kohn T."/>
            <person name="Heuer A."/>
            <person name="Jogler M."/>
            <person name="Vollmers J."/>
            <person name="Boedeker C."/>
            <person name="Bunk B."/>
            <person name="Rast P."/>
            <person name="Borchert D."/>
            <person name="Glockner I."/>
            <person name="Freese H.M."/>
            <person name="Klenk H.P."/>
            <person name="Overmann J."/>
            <person name="Kaster A.K."/>
            <person name="Rohde M."/>
            <person name="Wiegand S."/>
            <person name="Jogler C."/>
        </authorList>
    </citation>
    <scope>NUCLEOTIDE SEQUENCE [LARGE SCALE GENOMIC DNA]</scope>
    <source>
        <strain evidence="2 3">NH11</strain>
    </source>
</reference>
<keyword evidence="3" id="KW-1185">Reference proteome</keyword>
<feature type="compositionally biased region" description="Polar residues" evidence="1">
    <location>
        <begin position="196"/>
        <end position="220"/>
    </location>
</feature>
<dbReference type="SUPFAM" id="SSF89550">
    <property type="entry name" value="PHP domain-like"/>
    <property type="match status" value="1"/>
</dbReference>
<evidence type="ECO:0000313" key="2">
    <source>
        <dbReference type="EMBL" id="APZ94294.1"/>
    </source>
</evidence>
<sequence>MINVTGTQSVLCVVLAQLLWLGSIRGDEGYDFKGKKNAFAFNKVDRLINGQLLDSSGYYEPSVTTVGNSVRIAMLEFEPGAGDRIVTGTLTSEGTLTNRRVLTRAAGQYRNPIISVDGKGIQWLTFESLQQDVWSVFVCKELAGGGFADATRISGRGVSAINHDVAALTDGGIAVVWQEDQGGQWDVRFARTNQSPELANRTSLSPSTDARSTHTASTLATERKRGQGMTNLSATNQRGDWRPVIAAGPDGRLCVAWDAYDGESFSVRLVRFDGDQWGEPFFAAHSRAFEGRADLTFDAAGRLFVLWEEGGWNWGKEYRDFESETNTQGPLHRFRYIHVAEIRDDNQVVALGLPLPSVREARSREDVIAERNELGLYYERGRFALDGSGQLWVFYRHYFYPQLGVTRQPVHHIEAGWRLYGRCFQDGKWSGLIGLEPNQRDGMQHLSLTPTEHGLAAVWTTGRTHRGRASGPQGVAVAFLDDESKDALAPFEHVSDLAATDHPVSMGNGRRDKKFAPQSIDGRDYEVYFGDLHRHTDLSLCRVYFDGTLDDAYRYAIEAAELDFLGVTDHARDISNGDVGSQLWWRSIKEVTRHRLEDTFFPMFAYERSHGETDHNVISLRSDMLRPYNPSLKTFWNEIDDDTFTIPHNPIRPLKAFAFHDDEKRPLLEIYQACRDNAMHGEAHIGLDQGYHMGFIASSDHMATRTAFACVWSPKRNHETIFRSLQARRTYAATAKIRLVFRTGDHWMGEIVTALEMPEFSFDIEAAAPIDRVAVVQDGRVVKTLTPNRKDAIEFSATFRPEGDVRESPYVYIHVLQQNGDQAWSSPIWLETP</sequence>
<dbReference type="AlphaFoldDB" id="A0A1P8WJQ5"/>
<dbReference type="OrthoDB" id="543560at2"/>